<comment type="similarity">
    <text evidence="1 4 7">Belongs to the short-chain dehydrogenases/reductases (SDR) family.</text>
</comment>
<evidence type="ECO:0000256" key="1">
    <source>
        <dbReference type="ARBA" id="ARBA00006484"/>
    </source>
</evidence>
<evidence type="ECO:0000313" key="9">
    <source>
        <dbReference type="Proteomes" id="UP000472274"/>
    </source>
</evidence>
<organism evidence="8 9">
    <name type="scientific">Terrapene triunguis</name>
    <name type="common">Three-toed box turtle</name>
    <dbReference type="NCBI Taxonomy" id="2587831"/>
    <lineage>
        <taxon>Eukaryota</taxon>
        <taxon>Metazoa</taxon>
        <taxon>Chordata</taxon>
        <taxon>Craniata</taxon>
        <taxon>Vertebrata</taxon>
        <taxon>Euteleostomi</taxon>
        <taxon>Archelosauria</taxon>
        <taxon>Testudinata</taxon>
        <taxon>Testudines</taxon>
        <taxon>Cryptodira</taxon>
        <taxon>Durocryptodira</taxon>
        <taxon>Testudinoidea</taxon>
        <taxon>Emydidae</taxon>
        <taxon>Terrapene</taxon>
    </lineage>
</organism>
<keyword evidence="3" id="KW-0443">Lipid metabolism</keyword>
<dbReference type="SUPFAM" id="SSF51735">
    <property type="entry name" value="NAD(P)-binding Rossmann-fold domains"/>
    <property type="match status" value="1"/>
</dbReference>
<keyword evidence="9" id="KW-1185">Reference proteome</keyword>
<feature type="binding site" evidence="6">
    <location>
        <position position="179"/>
    </location>
    <ligand>
        <name>NADP(+)</name>
        <dbReference type="ChEBI" id="CHEBI:58349"/>
    </ligand>
</feature>
<evidence type="ECO:0000313" key="8">
    <source>
        <dbReference type="Ensembl" id="ENSTMTP00000012518.1"/>
    </source>
</evidence>
<reference evidence="8" key="2">
    <citation type="submission" date="2025-09" db="UniProtKB">
        <authorList>
            <consortium name="Ensembl"/>
        </authorList>
    </citation>
    <scope>IDENTIFICATION</scope>
</reference>
<evidence type="ECO:0000256" key="3">
    <source>
        <dbReference type="ARBA" id="ARBA00023098"/>
    </source>
</evidence>
<dbReference type="GO" id="GO:0006703">
    <property type="term" value="P:estrogen biosynthetic process"/>
    <property type="evidence" value="ECO:0007669"/>
    <property type="project" value="InterPro"/>
</dbReference>
<dbReference type="Ensembl" id="ENSTMTT00000012951.1">
    <property type="protein sequence ID" value="ENSTMTP00000012518.1"/>
    <property type="gene ID" value="ENSTMTG00000009054.1"/>
</dbReference>
<dbReference type="PANTHER" id="PTHR43391">
    <property type="entry name" value="RETINOL DEHYDROGENASE-RELATED"/>
    <property type="match status" value="1"/>
</dbReference>
<dbReference type="Pfam" id="PF00106">
    <property type="entry name" value="adh_short"/>
    <property type="match status" value="1"/>
</dbReference>
<dbReference type="InterPro" id="IPR011348">
    <property type="entry name" value="17beta_DH"/>
</dbReference>
<protein>
    <recommendedName>
        <fullName evidence="10">NADP-retinol dehydrogenase</fullName>
    </recommendedName>
</protein>
<reference evidence="8" key="1">
    <citation type="submission" date="2025-08" db="UniProtKB">
        <authorList>
            <consortium name="Ensembl"/>
        </authorList>
    </citation>
    <scope>IDENTIFICATION</scope>
</reference>
<dbReference type="GeneTree" id="ENSGT00940000167399"/>
<dbReference type="GO" id="GO:0005829">
    <property type="term" value="C:cytosol"/>
    <property type="evidence" value="ECO:0007669"/>
    <property type="project" value="TreeGrafter"/>
</dbReference>
<feature type="binding site" evidence="6">
    <location>
        <position position="85"/>
    </location>
    <ligand>
        <name>NADP(+)</name>
        <dbReference type="ChEBI" id="CHEBI:58349"/>
    </ligand>
</feature>
<evidence type="ECO:0000256" key="4">
    <source>
        <dbReference type="PIRNR" id="PIRNR000095"/>
    </source>
</evidence>
<dbReference type="PIRSF" id="PIRSF000095">
    <property type="entry name" value="17beta-HSD"/>
    <property type="match status" value="1"/>
</dbReference>
<evidence type="ECO:0000256" key="2">
    <source>
        <dbReference type="ARBA" id="ARBA00023002"/>
    </source>
</evidence>
<dbReference type="PRINTS" id="PR00081">
    <property type="entry name" value="GDHRDH"/>
</dbReference>
<evidence type="ECO:0000256" key="7">
    <source>
        <dbReference type="RuleBase" id="RU000363"/>
    </source>
</evidence>
<dbReference type="Gene3D" id="3.40.50.720">
    <property type="entry name" value="NAD(P)-binding Rossmann-like Domain"/>
    <property type="match status" value="1"/>
</dbReference>
<proteinExistence type="inferred from homology"/>
<accession>A0A674IW72</accession>
<evidence type="ECO:0000256" key="5">
    <source>
        <dbReference type="PIRSR" id="PIRSR000095-1"/>
    </source>
</evidence>
<gene>
    <name evidence="8" type="primary">LOC112110290</name>
</gene>
<dbReference type="InterPro" id="IPR002347">
    <property type="entry name" value="SDR_fam"/>
</dbReference>
<dbReference type="InParanoid" id="A0A674IW72"/>
<evidence type="ECO:0000256" key="6">
    <source>
        <dbReference type="PIRSR" id="PIRSR000095-2"/>
    </source>
</evidence>
<feature type="binding site" evidence="6">
    <location>
        <position position="162"/>
    </location>
    <ligand>
        <name>substrate</name>
    </ligand>
</feature>
<dbReference type="PANTHER" id="PTHR43391:SF72">
    <property type="entry name" value="RETINOL DEHYDROGENASE"/>
    <property type="match status" value="1"/>
</dbReference>
<dbReference type="InterPro" id="IPR036291">
    <property type="entry name" value="NAD(P)-bd_dom_sf"/>
</dbReference>
<name>A0A674IW72_9SAUR</name>
<feature type="active site" description="Proton acceptor" evidence="5">
    <location>
        <position position="175"/>
    </location>
</feature>
<dbReference type="GO" id="GO:0004303">
    <property type="term" value="F:estradiol 17-beta-dehydrogenase [NAD(P)+] activity"/>
    <property type="evidence" value="ECO:0007669"/>
    <property type="project" value="InterPro"/>
</dbReference>
<keyword evidence="2" id="KW-0560">Oxidoreductase</keyword>
<dbReference type="PRINTS" id="PR00080">
    <property type="entry name" value="SDRFAMILY"/>
</dbReference>
<evidence type="ECO:0008006" key="10">
    <source>
        <dbReference type="Google" id="ProtNLM"/>
    </source>
</evidence>
<sequence length="357" mass="39069">SFIRGGRKTRPPRCPAFPGNGMAPKTVLITGCSSGIGLALAVKMARDKQKRFKVIATMRNLGKRGCLEAAAGVTLNKTLEIRQLDVCDERSIISCINSIPNRHVDILINNAGVGMIGPIECQTIEEMKGVMETNFFGVVRMIKEVLPDMKRRRSGHIVVISSVMGLQGIMFNDIYTASKFAVEGFCESLVIQALKFNIFISLIEPGPVVTEFETKVYEDAENADYSTTDPETADMFTNLYLKNSKAIFSSLGQTPNDIAEVKGLAGVVISAAKPPFRHQTNPVYTPMTALKHADPTGALMTDTFYKMVFNGHVPTEPDTNPIWLHFIGCPLHKLYPKEQGEGEMKKHGLLAGGRGCS</sequence>
<feature type="binding site" evidence="6">
    <location>
        <begin position="31"/>
        <end position="59"/>
    </location>
    <ligand>
        <name>NADP(+)</name>
        <dbReference type="ChEBI" id="CHEBI:58349"/>
    </ligand>
</feature>
<dbReference type="Proteomes" id="UP000472274">
    <property type="component" value="Unplaced"/>
</dbReference>
<dbReference type="AlphaFoldDB" id="A0A674IW72"/>